<feature type="repeat" description="PPR" evidence="2">
    <location>
        <begin position="506"/>
        <end position="540"/>
    </location>
</feature>
<dbReference type="PROSITE" id="PS51375">
    <property type="entry name" value="PPR"/>
    <property type="match status" value="5"/>
</dbReference>
<feature type="repeat" description="PPR" evidence="2">
    <location>
        <begin position="405"/>
        <end position="439"/>
    </location>
</feature>
<feature type="repeat" description="PPR" evidence="2">
    <location>
        <begin position="99"/>
        <end position="133"/>
    </location>
</feature>
<dbReference type="Proteomes" id="UP000287651">
    <property type="component" value="Unassembled WGS sequence"/>
</dbReference>
<dbReference type="NCBIfam" id="TIGR00756">
    <property type="entry name" value="PPR"/>
    <property type="match status" value="5"/>
</dbReference>
<dbReference type="PANTHER" id="PTHR47926:SF451">
    <property type="entry name" value="TETRATRICOPEPTIDE-LIKE HELICAL DOMAIN SUPERFAMILY"/>
    <property type="match status" value="1"/>
</dbReference>
<dbReference type="InterPro" id="IPR011990">
    <property type="entry name" value="TPR-like_helical_dom_sf"/>
</dbReference>
<evidence type="ECO:0000256" key="1">
    <source>
        <dbReference type="ARBA" id="ARBA00022737"/>
    </source>
</evidence>
<comment type="caution">
    <text evidence="3">The sequence shown here is derived from an EMBL/GenBank/DDBJ whole genome shotgun (WGS) entry which is preliminary data.</text>
</comment>
<organism evidence="3 4">
    <name type="scientific">Ensete ventricosum</name>
    <name type="common">Abyssinian banana</name>
    <name type="synonym">Musa ensete</name>
    <dbReference type="NCBI Taxonomy" id="4639"/>
    <lineage>
        <taxon>Eukaryota</taxon>
        <taxon>Viridiplantae</taxon>
        <taxon>Streptophyta</taxon>
        <taxon>Embryophyta</taxon>
        <taxon>Tracheophyta</taxon>
        <taxon>Spermatophyta</taxon>
        <taxon>Magnoliopsida</taxon>
        <taxon>Liliopsida</taxon>
        <taxon>Zingiberales</taxon>
        <taxon>Musaceae</taxon>
        <taxon>Ensete</taxon>
    </lineage>
</organism>
<dbReference type="Pfam" id="PF13041">
    <property type="entry name" value="PPR_2"/>
    <property type="match status" value="2"/>
</dbReference>
<evidence type="ECO:0000313" key="4">
    <source>
        <dbReference type="Proteomes" id="UP000287651"/>
    </source>
</evidence>
<sequence>MKPCGDGGATFHALLADYRSLLARGLPPPAHAFPPLLRACAASSSVLLPLGLALHLHALLLGHFPADPFVCSSLLHLYSSSGSLPFARRVFDEIPLKSSVVPWSALIAAYSRAGWPGAAFSLLRDMRQNDVCPNSVTFLSLLPLDLVPLQCLHASVVRHGFESDVVLANSLVSAYGRCSVALARRLFDSMPLRDVISWNSLLSGYSRIGGVREAFDLFTEMRSDGIHADRPTYASLLSSVVNSSDGGGGTEGLVRLGKLVHAALLTSGHELDAHVETALTGVYLKCGVYGDAFLLFERSSDRRDVVSWTAMISGLVQSGAADKALIVFHQMLRSGPAPVASTLASAFSACAQLGSSKLGASIHGHVFRQGLHLDVPAQNSLVSMYAKGGLLRQSLCVFQAMEDRDLVSWNSVISGGAQNGHLAEAFFLFGRMRAESERPDTITVVALFQVCAATGALHHGKLVHCFVVRHEIDPSIALDTSLVDMYAKCGDLRAALRCFASMPEQDLVSWGAIIAGYGSHGMGELALRVYKDFRNRGMEPNDVIFLAVLSACSHAGLVSEGLRILKSMTEQFSLKPSLEHWGCVIDLLGRAGRLEEALGFANTMTPRPNADILGILLDACRAKGSVSLAEAVAKQIAALRPDSANSYVQLAHSYAAMRRWDGVGEAWVQMRERGLKKAPAWSFVELNGNITTFFAEHQTHSQQDEILFLLKVLDGEMREISGSSTYRRWENSLLDFEGDSGEIDDSCSANAGFEMNIDMEAVLPRKTERTLDTAVAKLRQP</sequence>
<dbReference type="PANTHER" id="PTHR47926">
    <property type="entry name" value="PENTATRICOPEPTIDE REPEAT-CONTAINING PROTEIN"/>
    <property type="match status" value="1"/>
</dbReference>
<dbReference type="InterPro" id="IPR046960">
    <property type="entry name" value="PPR_At4g14850-like_plant"/>
</dbReference>
<feature type="repeat" description="PPR" evidence="2">
    <location>
        <begin position="194"/>
        <end position="228"/>
    </location>
</feature>
<dbReference type="FunFam" id="1.25.40.10:FF:000344">
    <property type="entry name" value="Pentatricopeptide repeat-containing protein"/>
    <property type="match status" value="1"/>
</dbReference>
<reference evidence="3 4" key="1">
    <citation type="journal article" date="2014" name="Agronomy (Basel)">
        <title>A Draft Genome Sequence for Ensete ventricosum, the Drought-Tolerant Tree Against Hunger.</title>
        <authorList>
            <person name="Harrison J."/>
            <person name="Moore K.A."/>
            <person name="Paszkiewicz K."/>
            <person name="Jones T."/>
            <person name="Grant M."/>
            <person name="Ambacheew D."/>
            <person name="Muzemil S."/>
            <person name="Studholme D.J."/>
        </authorList>
    </citation>
    <scope>NUCLEOTIDE SEQUENCE [LARGE SCALE GENOMIC DNA]</scope>
</reference>
<accession>A0A427AMR0</accession>
<dbReference type="EMBL" id="AMZH03001914">
    <property type="protein sequence ID" value="RRT77500.1"/>
    <property type="molecule type" value="Genomic_DNA"/>
</dbReference>
<gene>
    <name evidence="3" type="ORF">B296_00003459</name>
</gene>
<dbReference type="FunFam" id="1.25.40.10:FF:000381">
    <property type="entry name" value="Pentatricopeptide repeat-containing protein"/>
    <property type="match status" value="1"/>
</dbReference>
<evidence type="ECO:0000256" key="2">
    <source>
        <dbReference type="PROSITE-ProRule" id="PRU00708"/>
    </source>
</evidence>
<dbReference type="InterPro" id="IPR002885">
    <property type="entry name" value="PPR_rpt"/>
</dbReference>
<protein>
    <recommendedName>
        <fullName evidence="5">Pentacotripeptide-repeat region of PRORP domain-containing protein</fullName>
    </recommendedName>
</protein>
<dbReference type="AlphaFoldDB" id="A0A427AMR0"/>
<evidence type="ECO:0000313" key="3">
    <source>
        <dbReference type="EMBL" id="RRT77500.1"/>
    </source>
</evidence>
<proteinExistence type="predicted"/>
<dbReference type="GO" id="GO:0003723">
    <property type="term" value="F:RNA binding"/>
    <property type="evidence" value="ECO:0007669"/>
    <property type="project" value="InterPro"/>
</dbReference>
<name>A0A427AMR0_ENSVE</name>
<dbReference type="Gene3D" id="1.25.40.10">
    <property type="entry name" value="Tetratricopeptide repeat domain"/>
    <property type="match status" value="6"/>
</dbReference>
<dbReference type="GO" id="GO:0009451">
    <property type="term" value="P:RNA modification"/>
    <property type="evidence" value="ECO:0007669"/>
    <property type="project" value="InterPro"/>
</dbReference>
<feature type="repeat" description="PPR" evidence="2">
    <location>
        <begin position="304"/>
        <end position="338"/>
    </location>
</feature>
<dbReference type="Pfam" id="PF01535">
    <property type="entry name" value="PPR"/>
    <property type="match status" value="7"/>
</dbReference>
<dbReference type="FunFam" id="1.25.40.10:FF:000090">
    <property type="entry name" value="Pentatricopeptide repeat-containing protein, chloroplastic"/>
    <property type="match status" value="1"/>
</dbReference>
<evidence type="ECO:0008006" key="5">
    <source>
        <dbReference type="Google" id="ProtNLM"/>
    </source>
</evidence>
<keyword evidence="1" id="KW-0677">Repeat</keyword>